<protein>
    <submittedName>
        <fullName evidence="9">BMP family ABC transporter substrate-binding protein</fullName>
    </submittedName>
</protein>
<evidence type="ECO:0000313" key="10">
    <source>
        <dbReference type="Proteomes" id="UP000481030"/>
    </source>
</evidence>
<feature type="signal peptide" evidence="7">
    <location>
        <begin position="1"/>
        <end position="21"/>
    </location>
</feature>
<evidence type="ECO:0000256" key="7">
    <source>
        <dbReference type="SAM" id="SignalP"/>
    </source>
</evidence>
<dbReference type="AlphaFoldDB" id="A0A6L3VEG4"/>
<dbReference type="Pfam" id="PF02608">
    <property type="entry name" value="Bmp"/>
    <property type="match status" value="1"/>
</dbReference>
<comment type="similarity">
    <text evidence="2">Belongs to the BMP lipoprotein family.</text>
</comment>
<evidence type="ECO:0000313" key="9">
    <source>
        <dbReference type="EMBL" id="KAB2337571.1"/>
    </source>
</evidence>
<feature type="domain" description="ABC transporter substrate-binding protein PnrA-like" evidence="8">
    <location>
        <begin position="45"/>
        <end position="359"/>
    </location>
</feature>
<evidence type="ECO:0000256" key="3">
    <source>
        <dbReference type="ARBA" id="ARBA00022475"/>
    </source>
</evidence>
<proteinExistence type="inferred from homology"/>
<comment type="caution">
    <text evidence="9">The sequence shown here is derived from an EMBL/GenBank/DDBJ whole genome shotgun (WGS) entry which is preliminary data.</text>
</comment>
<dbReference type="SUPFAM" id="SSF53822">
    <property type="entry name" value="Periplasmic binding protein-like I"/>
    <property type="match status" value="1"/>
</dbReference>
<keyword evidence="10" id="KW-1185">Reference proteome</keyword>
<accession>A0A6L3VEG4</accession>
<evidence type="ECO:0000256" key="6">
    <source>
        <dbReference type="ARBA" id="ARBA00023288"/>
    </source>
</evidence>
<evidence type="ECO:0000256" key="2">
    <source>
        <dbReference type="ARBA" id="ARBA00008610"/>
    </source>
</evidence>
<dbReference type="PANTHER" id="PTHR34296:SF2">
    <property type="entry name" value="ABC TRANSPORTER GUANOSINE-BINDING PROTEIN NUPN"/>
    <property type="match status" value="1"/>
</dbReference>
<dbReference type="PROSITE" id="PS51257">
    <property type="entry name" value="PROKAR_LIPOPROTEIN"/>
    <property type="match status" value="1"/>
</dbReference>
<dbReference type="PANTHER" id="PTHR34296">
    <property type="entry name" value="TRANSCRIPTIONAL ACTIVATOR PROTEIN MED"/>
    <property type="match status" value="1"/>
</dbReference>
<reference evidence="9 10" key="1">
    <citation type="journal article" date="2016" name="Antonie Van Leeuwenhoek">
        <title>Bacillus depressus sp. nov., isolated from soil of a sunflower field.</title>
        <authorList>
            <person name="Wei X."/>
            <person name="Xin D."/>
            <person name="Xin Y."/>
            <person name="Zhang H."/>
            <person name="Wang T."/>
            <person name="Zhang J."/>
        </authorList>
    </citation>
    <scope>NUCLEOTIDE SEQUENCE [LARGE SCALE GENOMIC DNA]</scope>
    <source>
        <strain evidence="9 10">BZ1</strain>
    </source>
</reference>
<organism evidence="9 10">
    <name type="scientific">Cytobacillus depressus</name>
    <dbReference type="NCBI Taxonomy" id="1602942"/>
    <lineage>
        <taxon>Bacteria</taxon>
        <taxon>Bacillati</taxon>
        <taxon>Bacillota</taxon>
        <taxon>Bacilli</taxon>
        <taxon>Bacillales</taxon>
        <taxon>Bacillaceae</taxon>
        <taxon>Cytobacillus</taxon>
    </lineage>
</organism>
<dbReference type="InterPro" id="IPR028082">
    <property type="entry name" value="Peripla_BP_I"/>
</dbReference>
<dbReference type="InterPro" id="IPR003760">
    <property type="entry name" value="PnrA-like"/>
</dbReference>
<dbReference type="EMBL" id="WBOS01000002">
    <property type="protein sequence ID" value="KAB2337571.1"/>
    <property type="molecule type" value="Genomic_DNA"/>
</dbReference>
<keyword evidence="4 7" id="KW-0732">Signal</keyword>
<dbReference type="CDD" id="cd06354">
    <property type="entry name" value="PBP1_PrnA-like"/>
    <property type="match status" value="1"/>
</dbReference>
<dbReference type="InterPro" id="IPR050957">
    <property type="entry name" value="BMP_lipoprotein"/>
</dbReference>
<keyword evidence="5" id="KW-0472">Membrane</keyword>
<sequence length="369" mass="39177">MKKRKFGLALSLALAAGTILGACGKADEKNNANNANEEKNENAFTVAMVTDVGGVDDKSFNQSAWEGLKEFGENNGLKEGKGGYNYLQSKSDADYSTNLNKLSREGFSVVFGVGFLMVEDINTIAQQQKDTNFGIIDGVVEQPNVVSVLFKEQEAAFLAGVAAAKATKSNKIGFIGGMEIPVIERFESGFLAGVQAVNPDIKVNVHYTGAFDKAELGKTTAAQMYSSGIDVIFHAAGGTGNGLFTEAKDLKKKDPAREIWAIGVDSDQSGEGVVDIGGKNHNVILTSAMKGVKHAVVDISEKAKAGDFPGGQTLVYGLAEEGVNLAPINDEVSTKADIEAAVKEWSEKIKLGEVKVPGTKDELKEFKVQ</sequence>
<dbReference type="Gene3D" id="3.40.50.2300">
    <property type="match status" value="2"/>
</dbReference>
<dbReference type="OrthoDB" id="9784230at2"/>
<dbReference type="RefSeq" id="WP_151534266.1">
    <property type="nucleotide sequence ID" value="NZ_WBOS01000002.1"/>
</dbReference>
<evidence type="ECO:0000256" key="1">
    <source>
        <dbReference type="ARBA" id="ARBA00004193"/>
    </source>
</evidence>
<evidence type="ECO:0000259" key="8">
    <source>
        <dbReference type="Pfam" id="PF02608"/>
    </source>
</evidence>
<gene>
    <name evidence="9" type="ORF">F7731_08160</name>
</gene>
<feature type="chain" id="PRO_5039058168" evidence="7">
    <location>
        <begin position="22"/>
        <end position="369"/>
    </location>
</feature>
<comment type="subcellular location">
    <subcellularLocation>
        <location evidence="1">Cell membrane</location>
        <topology evidence="1">Lipid-anchor</topology>
    </subcellularLocation>
</comment>
<dbReference type="Proteomes" id="UP000481030">
    <property type="component" value="Unassembled WGS sequence"/>
</dbReference>
<name>A0A6L3VEG4_9BACI</name>
<evidence type="ECO:0000256" key="5">
    <source>
        <dbReference type="ARBA" id="ARBA00023136"/>
    </source>
</evidence>
<evidence type="ECO:0000256" key="4">
    <source>
        <dbReference type="ARBA" id="ARBA00022729"/>
    </source>
</evidence>
<keyword evidence="6" id="KW-0449">Lipoprotein</keyword>
<dbReference type="GO" id="GO:0005886">
    <property type="term" value="C:plasma membrane"/>
    <property type="evidence" value="ECO:0007669"/>
    <property type="project" value="UniProtKB-SubCell"/>
</dbReference>
<keyword evidence="3" id="KW-1003">Cell membrane</keyword>